<dbReference type="Gene3D" id="3.50.50.60">
    <property type="entry name" value="FAD/NAD(P)-binding domain"/>
    <property type="match status" value="2"/>
</dbReference>
<dbReference type="InterPro" id="IPR050982">
    <property type="entry name" value="Auxin_biosynth/cation_transpt"/>
</dbReference>
<dbReference type="PANTHER" id="PTHR43539:SF78">
    <property type="entry name" value="FLAVIN-CONTAINING MONOOXYGENASE"/>
    <property type="match status" value="1"/>
</dbReference>
<dbReference type="PRINTS" id="PR00411">
    <property type="entry name" value="PNDRDTASEI"/>
</dbReference>
<dbReference type="InterPro" id="IPR023846">
    <property type="entry name" value="CHP04042_MSMEG0570"/>
</dbReference>
<reference evidence="2" key="1">
    <citation type="submission" date="2022-12" db="EMBL/GenBank/DDBJ databases">
        <title>Paraconexibacter alkalitolerans sp. nov. and Baekduia alba sp. nov., isolated from soil and emended description of the genera Paraconexibacter (Chun et al., 2020) and Baekduia (An et al., 2020).</title>
        <authorList>
            <person name="Vieira S."/>
            <person name="Huber K.J."/>
            <person name="Geppert A."/>
            <person name="Wolf J."/>
            <person name="Neumann-Schaal M."/>
            <person name="Muesken M."/>
            <person name="Overmann J."/>
        </authorList>
    </citation>
    <scope>NUCLEOTIDE SEQUENCE</scope>
    <source>
        <strain evidence="2">AEG42_29</strain>
    </source>
</reference>
<dbReference type="KEGG" id="parq:DSM112329_01356"/>
<evidence type="ECO:0008006" key="3">
    <source>
        <dbReference type="Google" id="ProtNLM"/>
    </source>
</evidence>
<protein>
    <recommendedName>
        <fullName evidence="3">MSMEG_0569 family flavin-dependent oxidoreductase</fullName>
    </recommendedName>
</protein>
<evidence type="ECO:0000256" key="1">
    <source>
        <dbReference type="ARBA" id="ARBA00023002"/>
    </source>
</evidence>
<dbReference type="NCBIfam" id="TIGR04042">
    <property type="entry name" value="MSMEG_0570_fam"/>
    <property type="match status" value="1"/>
</dbReference>
<organism evidence="2">
    <name type="scientific">Paraconexibacter sp. AEG42_29</name>
    <dbReference type="NCBI Taxonomy" id="2997339"/>
    <lineage>
        <taxon>Bacteria</taxon>
        <taxon>Bacillati</taxon>
        <taxon>Actinomycetota</taxon>
        <taxon>Thermoleophilia</taxon>
        <taxon>Solirubrobacterales</taxon>
        <taxon>Paraconexibacteraceae</taxon>
        <taxon>Paraconexibacter</taxon>
    </lineage>
</organism>
<dbReference type="AlphaFoldDB" id="A0AAU7AS88"/>
<dbReference type="NCBIfam" id="TIGR04046">
    <property type="entry name" value="MSMEG_0569_nitr"/>
    <property type="match status" value="1"/>
</dbReference>
<evidence type="ECO:0000313" key="2">
    <source>
        <dbReference type="EMBL" id="XAY04522.1"/>
    </source>
</evidence>
<dbReference type="GO" id="GO:0050660">
    <property type="term" value="F:flavin adenine dinucleotide binding"/>
    <property type="evidence" value="ECO:0007669"/>
    <property type="project" value="TreeGrafter"/>
</dbReference>
<proteinExistence type="predicted"/>
<dbReference type="RefSeq" id="WP_354701050.1">
    <property type="nucleotide sequence ID" value="NZ_CP114014.1"/>
</dbReference>
<gene>
    <name evidence="2" type="ORF">DSM112329_01356</name>
</gene>
<name>A0AAU7AS88_9ACTN</name>
<dbReference type="InterPro" id="IPR036188">
    <property type="entry name" value="FAD/NAD-bd_sf"/>
</dbReference>
<dbReference type="GO" id="GO:0004497">
    <property type="term" value="F:monooxygenase activity"/>
    <property type="evidence" value="ECO:0007669"/>
    <property type="project" value="TreeGrafter"/>
</dbReference>
<keyword evidence="1" id="KW-0560">Oxidoreductase</keyword>
<dbReference type="SUPFAM" id="SSF51905">
    <property type="entry name" value="FAD/NAD(P)-binding domain"/>
    <property type="match status" value="1"/>
</dbReference>
<accession>A0AAU7AS88</accession>
<dbReference type="EMBL" id="CP114014">
    <property type="protein sequence ID" value="XAY04522.1"/>
    <property type="molecule type" value="Genomic_DNA"/>
</dbReference>
<dbReference type="InterPro" id="IPR024000">
    <property type="entry name" value="CHP04046_FMN-dependent"/>
</dbReference>
<dbReference type="Pfam" id="PF13738">
    <property type="entry name" value="Pyr_redox_3"/>
    <property type="match status" value="1"/>
</dbReference>
<dbReference type="PANTHER" id="PTHR43539">
    <property type="entry name" value="FLAVIN-BINDING MONOOXYGENASE-LIKE PROTEIN (AFU_ORTHOLOGUE AFUA_4G09220)"/>
    <property type="match status" value="1"/>
</dbReference>
<sequence>MPEVHFRVRWPDGTHQTCTSPSRTIERALCAGATYPVDEFVRRATDALAAGSERVRAKYGFACTAAAAETAELRTRAAGQPAGSVTVEALYRDARTTPPPALSGHYPVVVVGGGQAGLATSWCLRARGVDHIVLERHEIASSWRRQRWDSFCLVTPNWQCQLPGHPYAGNDPDGFMVKDQILEYLDQYVASFRPPVVEGVAVEQLTQSDHGTFVVRTNVGTVTADQVILAVGGYHVPTSPRMAERLPSSVTQLHSSRYKSPATLPDGAVLVVGSGQSGAQIAEDLHLEGREVHLAVGSAPRVARFYRGRDVVAWLQDMGRYDLPIDQHPEGLKARKEANHYVTGRDGGRDIDLRRFATEGMHLHGRLTDITAPELSFAGDLRANLDLADATDDRIKDVIDAYIEGAGVDAPEEARYIPLWDPPRAADAPSRLDLEAQGITSVIWATGFRSDWSWVQVPAFDGTGYPTHHRGVTAIRGLSVIGMPWLHSWGSGRFAGIARDAEHLADHVAATIGAPARRPVMRLAG</sequence>